<accession>A0A0H5PYL4</accession>
<reference evidence="1" key="2">
    <citation type="submission" date="2015-07" db="EMBL/GenBank/DDBJ databases">
        <title>Plasmids, circular viruses and viroids from rat gut.</title>
        <authorList>
            <person name="Jorgensen T.J."/>
            <person name="Hansen M.A."/>
            <person name="Xu Z."/>
            <person name="Tabak M.A."/>
            <person name="Sorensen S.J."/>
            <person name="Hansen L.H."/>
        </authorList>
    </citation>
    <scope>NUCLEOTIDE SEQUENCE</scope>
    <source>
        <strain evidence="1">RGRH0216</strain>
    </source>
</reference>
<reference evidence="1" key="1">
    <citation type="submission" date="2015-06" db="EMBL/GenBank/DDBJ databases">
        <authorList>
            <person name="Joergensen T."/>
        </authorList>
    </citation>
    <scope>NUCLEOTIDE SEQUENCE</scope>
    <source>
        <strain evidence="1">RGRH0216</strain>
    </source>
</reference>
<dbReference type="AlphaFoldDB" id="A0A0H5PYL4"/>
<dbReference type="EMBL" id="LN852894">
    <property type="protein sequence ID" value="CRY94239.1"/>
    <property type="molecule type" value="Genomic_DNA"/>
</dbReference>
<proteinExistence type="predicted"/>
<name>A0A0H5PYL4_9ZZZZ</name>
<sequence length="118" mass="13211">MEVFNNRLGFIKSRNTPSYYAALYLLTSNDALYRRTANCFYHGGIDFSYAVLRGISPHNYALFCAAKGLRHAEGVTESELADPMTIDEEAFRLIMNALLIAKYGTAAFHLKGDISHEP</sequence>
<organism evidence="1">
    <name type="scientific">uncultured prokaryote</name>
    <dbReference type="NCBI Taxonomy" id="198431"/>
    <lineage>
        <taxon>unclassified sequences</taxon>
        <taxon>environmental samples</taxon>
    </lineage>
</organism>
<protein>
    <submittedName>
        <fullName evidence="1">Uncharacterized protein</fullName>
    </submittedName>
</protein>
<evidence type="ECO:0000313" key="1">
    <source>
        <dbReference type="EMBL" id="CRY94239.1"/>
    </source>
</evidence>